<dbReference type="PIRSF" id="PIRSF000103">
    <property type="entry name" value="HIBADH"/>
    <property type="match status" value="1"/>
</dbReference>
<accession>A0A8H6RAG1</accession>
<dbReference type="InterPro" id="IPR006115">
    <property type="entry name" value="6PGDH_NADP-bd"/>
</dbReference>
<dbReference type="InterPro" id="IPR002204">
    <property type="entry name" value="3-OH-isobutyrate_DH-rel_CS"/>
</dbReference>
<evidence type="ECO:0000256" key="3">
    <source>
        <dbReference type="ARBA" id="ARBA00012991"/>
    </source>
</evidence>
<feature type="domain" description="6-phosphogluconate dehydrogenase NADP-binding" evidence="9">
    <location>
        <begin position="12"/>
        <end position="182"/>
    </location>
</feature>
<feature type="domain" description="3-hydroxyisobutyrate dehydrogenase-like NAD-binding" evidence="10">
    <location>
        <begin position="190"/>
        <end position="313"/>
    </location>
</feature>
<dbReference type="Gene3D" id="3.40.50.720">
    <property type="entry name" value="NAD(P)-binding Rossmann-like Domain"/>
    <property type="match status" value="1"/>
</dbReference>
<evidence type="ECO:0000313" key="11">
    <source>
        <dbReference type="EMBL" id="KAF7188971.1"/>
    </source>
</evidence>
<dbReference type="EC" id="1.1.1.31" evidence="3"/>
<keyword evidence="6" id="KW-0520">NAD</keyword>
<dbReference type="GO" id="GO:0050661">
    <property type="term" value="F:NADP binding"/>
    <property type="evidence" value="ECO:0007669"/>
    <property type="project" value="InterPro"/>
</dbReference>
<dbReference type="InterPro" id="IPR015815">
    <property type="entry name" value="HIBADH-related"/>
</dbReference>
<dbReference type="PROSITE" id="PS00895">
    <property type="entry name" value="3_HYDROXYISOBUT_DH"/>
    <property type="match status" value="1"/>
</dbReference>
<dbReference type="GO" id="GO:0008442">
    <property type="term" value="F:3-hydroxyisobutyrate dehydrogenase activity"/>
    <property type="evidence" value="ECO:0007669"/>
    <property type="project" value="UniProtKB-EC"/>
</dbReference>
<evidence type="ECO:0000256" key="5">
    <source>
        <dbReference type="ARBA" id="ARBA00023002"/>
    </source>
</evidence>
<evidence type="ECO:0000256" key="2">
    <source>
        <dbReference type="ARBA" id="ARBA00006013"/>
    </source>
</evidence>
<reference evidence="11" key="1">
    <citation type="submission" date="2020-04" db="EMBL/GenBank/DDBJ databases">
        <title>Draft genome resource of the tomato pathogen Pseudocercospora fuligena.</title>
        <authorList>
            <person name="Zaccaron A."/>
        </authorList>
    </citation>
    <scope>NUCLEOTIDE SEQUENCE</scope>
    <source>
        <strain evidence="11">PF001</strain>
    </source>
</reference>
<dbReference type="InterPro" id="IPR029154">
    <property type="entry name" value="HIBADH-like_NADP-bd"/>
</dbReference>
<comment type="catalytic activity">
    <reaction evidence="7">
        <text>3-hydroxy-2-methylpropanoate + NAD(+) = 2-methyl-3-oxopropanoate + NADH + H(+)</text>
        <dbReference type="Rhea" id="RHEA:17681"/>
        <dbReference type="ChEBI" id="CHEBI:11805"/>
        <dbReference type="ChEBI" id="CHEBI:15378"/>
        <dbReference type="ChEBI" id="CHEBI:57540"/>
        <dbReference type="ChEBI" id="CHEBI:57700"/>
        <dbReference type="ChEBI" id="CHEBI:57945"/>
        <dbReference type="EC" id="1.1.1.31"/>
    </reaction>
</comment>
<dbReference type="PANTHER" id="PTHR22981:SF7">
    <property type="entry name" value="3-HYDROXYISOBUTYRATE DEHYDROGENASE, MITOCHONDRIAL"/>
    <property type="match status" value="1"/>
</dbReference>
<dbReference type="Pfam" id="PF03446">
    <property type="entry name" value="NAD_binding_2"/>
    <property type="match status" value="1"/>
</dbReference>
<evidence type="ECO:0000256" key="6">
    <source>
        <dbReference type="ARBA" id="ARBA00023027"/>
    </source>
</evidence>
<comment type="caution">
    <text evidence="11">The sequence shown here is derived from an EMBL/GenBank/DDBJ whole genome shotgun (WGS) entry which is preliminary data.</text>
</comment>
<evidence type="ECO:0000256" key="7">
    <source>
        <dbReference type="ARBA" id="ARBA00049197"/>
    </source>
</evidence>
<evidence type="ECO:0000256" key="8">
    <source>
        <dbReference type="PIRSR" id="PIRSR000103-1"/>
    </source>
</evidence>
<dbReference type="InterPro" id="IPR013328">
    <property type="entry name" value="6PGD_dom2"/>
</dbReference>
<protein>
    <recommendedName>
        <fullName evidence="3">3-hydroxyisobutyrate dehydrogenase</fullName>
        <ecNumber evidence="3">1.1.1.31</ecNumber>
    </recommendedName>
</protein>
<dbReference type="PANTHER" id="PTHR22981">
    <property type="entry name" value="3-HYDROXYISOBUTYRATE DEHYDROGENASE-RELATED"/>
    <property type="match status" value="1"/>
</dbReference>
<dbReference type="AlphaFoldDB" id="A0A8H6RAG1"/>
<keyword evidence="5" id="KW-0560">Oxidoreductase</keyword>
<comment type="similarity">
    <text evidence="2">Belongs to the HIBADH-related family. 3-hydroxyisobutyrate dehydrogenase subfamily.</text>
</comment>
<evidence type="ECO:0000313" key="12">
    <source>
        <dbReference type="Proteomes" id="UP000660729"/>
    </source>
</evidence>
<sequence length="324" mass="34684">MSKTMATEHGPIAFIGLGVMGYPMALNLRRKIDSDRELIVCDINQDVINRFQKQTEDDGPVKVVNTAYEALQEAVSSFAISKQNAAVKAVYLDPETGLFAGAKPAGDFGIKKLLMECGTVAQATISEVSQRSKDYNVTFIDAPVSGGPMGSEAGTLSFMVGCDEGLFPPVKALLSLMGKEDSIFRCGEVGSGTAFKIINNYISIISILSVSEALNIAEKMGLDMRLLVDLINSSSGQCWVSSNNNPVPGIHPNAPASHNYEGGFRIELAEKVLRLGSELAESVGAPTFLDKTALEAYGAAKSKYAGKDARVVYKWLNELSKSNP</sequence>
<dbReference type="FunFam" id="1.10.1040.10:FF:000056">
    <property type="entry name" value="3-hydroxyisobutyrate dehydrogenase a"/>
    <property type="match status" value="1"/>
</dbReference>
<gene>
    <name evidence="11" type="ORF">HII31_09894</name>
</gene>
<dbReference type="EMBL" id="JABCIY010000204">
    <property type="protein sequence ID" value="KAF7188971.1"/>
    <property type="molecule type" value="Genomic_DNA"/>
</dbReference>
<dbReference type="InterPro" id="IPR008927">
    <property type="entry name" value="6-PGluconate_DH-like_C_sf"/>
</dbReference>
<evidence type="ECO:0000259" key="10">
    <source>
        <dbReference type="Pfam" id="PF14833"/>
    </source>
</evidence>
<name>A0A8H6RAG1_9PEZI</name>
<organism evidence="11 12">
    <name type="scientific">Pseudocercospora fuligena</name>
    <dbReference type="NCBI Taxonomy" id="685502"/>
    <lineage>
        <taxon>Eukaryota</taxon>
        <taxon>Fungi</taxon>
        <taxon>Dikarya</taxon>
        <taxon>Ascomycota</taxon>
        <taxon>Pezizomycotina</taxon>
        <taxon>Dothideomycetes</taxon>
        <taxon>Dothideomycetidae</taxon>
        <taxon>Mycosphaerellales</taxon>
        <taxon>Mycosphaerellaceae</taxon>
        <taxon>Pseudocercospora</taxon>
    </lineage>
</organism>
<evidence type="ECO:0000256" key="1">
    <source>
        <dbReference type="ARBA" id="ARBA00005109"/>
    </source>
</evidence>
<dbReference type="GO" id="GO:0006574">
    <property type="term" value="P:L-valine catabolic process"/>
    <property type="evidence" value="ECO:0007669"/>
    <property type="project" value="TreeGrafter"/>
</dbReference>
<dbReference type="InterPro" id="IPR036291">
    <property type="entry name" value="NAD(P)-bd_dom_sf"/>
</dbReference>
<keyword evidence="12" id="KW-1185">Reference proteome</keyword>
<proteinExistence type="inferred from homology"/>
<dbReference type="Gene3D" id="1.10.1040.10">
    <property type="entry name" value="N-(1-d-carboxylethyl)-l-norvaline Dehydrogenase, domain 2"/>
    <property type="match status" value="1"/>
</dbReference>
<evidence type="ECO:0000259" key="9">
    <source>
        <dbReference type="Pfam" id="PF03446"/>
    </source>
</evidence>
<comment type="pathway">
    <text evidence="1">Amino-acid degradation; L-valine degradation.</text>
</comment>
<feature type="active site" evidence="8">
    <location>
        <position position="196"/>
    </location>
</feature>
<dbReference type="Pfam" id="PF14833">
    <property type="entry name" value="NAD_binding_11"/>
    <property type="match status" value="1"/>
</dbReference>
<evidence type="ECO:0000256" key="4">
    <source>
        <dbReference type="ARBA" id="ARBA00022456"/>
    </source>
</evidence>
<keyword evidence="4" id="KW-0101">Branched-chain amino acid catabolism</keyword>
<dbReference type="SUPFAM" id="SSF51735">
    <property type="entry name" value="NAD(P)-binding Rossmann-fold domains"/>
    <property type="match status" value="1"/>
</dbReference>
<dbReference type="Proteomes" id="UP000660729">
    <property type="component" value="Unassembled WGS sequence"/>
</dbReference>
<dbReference type="GO" id="GO:0005739">
    <property type="term" value="C:mitochondrion"/>
    <property type="evidence" value="ECO:0007669"/>
    <property type="project" value="TreeGrafter"/>
</dbReference>
<dbReference type="SUPFAM" id="SSF48179">
    <property type="entry name" value="6-phosphogluconate dehydrogenase C-terminal domain-like"/>
    <property type="match status" value="1"/>
</dbReference>
<dbReference type="GO" id="GO:0051287">
    <property type="term" value="F:NAD binding"/>
    <property type="evidence" value="ECO:0007669"/>
    <property type="project" value="InterPro"/>
</dbReference>
<dbReference type="OrthoDB" id="21615at2759"/>